<dbReference type="Proteomes" id="UP001529180">
    <property type="component" value="Unassembled WGS sequence"/>
</dbReference>
<proteinExistence type="predicted"/>
<sequence>MAIPGYEIDDAGNLAMDFARCQAALGHLKTLDARHYICLSTASEIDQEEIDDICDLVRARGISAYHMPVEDYAQPDEAFLQSWAEMSAELHRSLDAGGGVVLQCLAGCGRSGTIAALLLIERGMAPQQAIETVRAINEESIESATQQAFLLSRHRL</sequence>
<gene>
    <name evidence="3" type="ORF">P7680_01780</name>
</gene>
<dbReference type="SUPFAM" id="SSF52799">
    <property type="entry name" value="(Phosphotyrosine protein) phosphatases II"/>
    <property type="match status" value="1"/>
</dbReference>
<dbReference type="InterPro" id="IPR057023">
    <property type="entry name" value="PTP-SAK"/>
</dbReference>
<dbReference type="Gene3D" id="3.90.190.10">
    <property type="entry name" value="Protein tyrosine phosphatase superfamily"/>
    <property type="match status" value="1"/>
</dbReference>
<organism evidence="3 4">
    <name type="scientific">Thalassospira aquimaris</name>
    <dbReference type="NCBI Taxonomy" id="3037796"/>
    <lineage>
        <taxon>Bacteria</taxon>
        <taxon>Pseudomonadati</taxon>
        <taxon>Pseudomonadota</taxon>
        <taxon>Alphaproteobacteria</taxon>
        <taxon>Rhodospirillales</taxon>
        <taxon>Thalassospiraceae</taxon>
        <taxon>Thalassospira</taxon>
    </lineage>
</organism>
<dbReference type="RefSeq" id="WP_181846290.1">
    <property type="nucleotide sequence ID" value="NZ_JARSBO010000001.1"/>
</dbReference>
<dbReference type="InterPro" id="IPR029021">
    <property type="entry name" value="Prot-tyrosine_phosphatase-like"/>
</dbReference>
<dbReference type="PANTHER" id="PTHR23339">
    <property type="entry name" value="TYROSINE SPECIFIC PROTEIN PHOSPHATASE AND DUAL SPECIFICITY PROTEIN PHOSPHATASE"/>
    <property type="match status" value="1"/>
</dbReference>
<dbReference type="InterPro" id="IPR000387">
    <property type="entry name" value="Tyr_Pase_dom"/>
</dbReference>
<comment type="caution">
    <text evidence="3">The sequence shown here is derived from an EMBL/GenBank/DDBJ whole genome shotgun (WGS) entry which is preliminary data.</text>
</comment>
<reference evidence="3 4" key="1">
    <citation type="submission" date="2023-03" db="EMBL/GenBank/DDBJ databases">
        <title>Strain FZY0004 represents a novel species in the genus Thalassospira isolated from seawater.</title>
        <authorList>
            <person name="Fu Z.-Y."/>
        </authorList>
    </citation>
    <scope>NUCLEOTIDE SEQUENCE [LARGE SCALE GENOMIC DNA]</scope>
    <source>
        <strain evidence="3 4">FZY0004</strain>
    </source>
</reference>
<evidence type="ECO:0000259" key="2">
    <source>
        <dbReference type="PROSITE" id="PS50056"/>
    </source>
</evidence>
<name>A0ABT6G6T5_9PROT</name>
<evidence type="ECO:0000256" key="1">
    <source>
        <dbReference type="ARBA" id="ARBA00022801"/>
    </source>
</evidence>
<protein>
    <submittedName>
        <fullName evidence="3">Protein-tyrosine phosphatase family protein</fullName>
    </submittedName>
</protein>
<dbReference type="InterPro" id="IPR050561">
    <property type="entry name" value="PTP"/>
</dbReference>
<accession>A0ABT6G6T5</accession>
<evidence type="ECO:0000313" key="3">
    <source>
        <dbReference type="EMBL" id="MDG4717705.1"/>
    </source>
</evidence>
<dbReference type="EMBL" id="JARSBO010000001">
    <property type="protein sequence ID" value="MDG4717705.1"/>
    <property type="molecule type" value="Genomic_DNA"/>
</dbReference>
<feature type="domain" description="Tyrosine specific protein phosphatases" evidence="2">
    <location>
        <begin position="81"/>
        <end position="148"/>
    </location>
</feature>
<keyword evidence="4" id="KW-1185">Reference proteome</keyword>
<keyword evidence="1" id="KW-0378">Hydrolase</keyword>
<dbReference type="Pfam" id="PF22784">
    <property type="entry name" value="PTP-SAK"/>
    <property type="match status" value="1"/>
</dbReference>
<evidence type="ECO:0000313" key="4">
    <source>
        <dbReference type="Proteomes" id="UP001529180"/>
    </source>
</evidence>
<dbReference type="PROSITE" id="PS50056">
    <property type="entry name" value="TYR_PHOSPHATASE_2"/>
    <property type="match status" value="1"/>
</dbReference>